<dbReference type="Proteomes" id="UP000001510">
    <property type="component" value="Chromosome"/>
</dbReference>
<organism evidence="1 2">
    <name type="scientific">Microcystis aeruginosa (strain NIES-843 / IAM M-2473)</name>
    <dbReference type="NCBI Taxonomy" id="449447"/>
    <lineage>
        <taxon>Bacteria</taxon>
        <taxon>Bacillati</taxon>
        <taxon>Cyanobacteriota</taxon>
        <taxon>Cyanophyceae</taxon>
        <taxon>Oscillatoriophycideae</taxon>
        <taxon>Chroococcales</taxon>
        <taxon>Microcystaceae</taxon>
        <taxon>Microcystis</taxon>
    </lineage>
</organism>
<dbReference type="EnsemblBacteria" id="BAG05377">
    <property type="protein sequence ID" value="BAG05377"/>
    <property type="gene ID" value="MAE_55550"/>
</dbReference>
<dbReference type="HOGENOM" id="CLU_2523811_0_0_3"/>
<dbReference type="AlphaFoldDB" id="B0JGW1"/>
<accession>B0JGW1</accession>
<gene>
    <name evidence="1" type="ordered locus">MAE_55550</name>
</gene>
<keyword evidence="2" id="KW-1185">Reference proteome</keyword>
<dbReference type="EMBL" id="AP009552">
    <property type="protein sequence ID" value="BAG05377.1"/>
    <property type="molecule type" value="Genomic_DNA"/>
</dbReference>
<reference evidence="1 2" key="1">
    <citation type="journal article" date="2007" name="DNA Res.">
        <title>Complete genomic structure of the bloom-forming toxic cyanobacterium Microcystis aeruginosa NIES-843.</title>
        <authorList>
            <person name="Kaneko T."/>
            <person name="Nakajima N."/>
            <person name="Okamoto S."/>
            <person name="Suzuki I."/>
            <person name="Tanabe Y."/>
            <person name="Tamaoki M."/>
            <person name="Nakamura Y."/>
            <person name="Kasai F."/>
            <person name="Watanabe A."/>
            <person name="Kawashima K."/>
            <person name="Kishida Y."/>
            <person name="Ono A."/>
            <person name="Shimizu Y."/>
            <person name="Takahashi C."/>
            <person name="Minami C."/>
            <person name="Fujishiro T."/>
            <person name="Kohara M."/>
            <person name="Katoh M."/>
            <person name="Nakazaki N."/>
            <person name="Nakayama S."/>
            <person name="Yamada M."/>
            <person name="Tabata S."/>
            <person name="Watanabe M.M."/>
        </authorList>
    </citation>
    <scope>NUCLEOTIDE SEQUENCE [LARGE SCALE GENOMIC DNA]</scope>
    <source>
        <strain evidence="2">NIES-843 / IAM M-247</strain>
    </source>
</reference>
<name>B0JGW1_MICAN</name>
<protein>
    <submittedName>
        <fullName evidence="1">Uncharacterized protein</fullName>
    </submittedName>
</protein>
<evidence type="ECO:0000313" key="1">
    <source>
        <dbReference type="EMBL" id="BAG05377.1"/>
    </source>
</evidence>
<dbReference type="PaxDb" id="449447-MAE_55550"/>
<proteinExistence type="predicted"/>
<sequence>MKLISCFKVAVSALSTPQADTVELTAKEARLRLAFKSLSQTKEHCSQSKTLSDKDRDSFLYPQLEQILLLGNHLSATINSAPYN</sequence>
<evidence type="ECO:0000313" key="2">
    <source>
        <dbReference type="Proteomes" id="UP000001510"/>
    </source>
</evidence>
<dbReference type="KEGG" id="mar:MAE_55550"/>